<evidence type="ECO:0000256" key="2">
    <source>
        <dbReference type="ARBA" id="ARBA00023043"/>
    </source>
</evidence>
<dbReference type="PROSITE" id="PS50088">
    <property type="entry name" value="ANK_REPEAT"/>
    <property type="match status" value="3"/>
</dbReference>
<dbReference type="PANTHER" id="PTHR24189">
    <property type="entry name" value="MYOTROPHIN"/>
    <property type="match status" value="1"/>
</dbReference>
<dbReference type="SUPFAM" id="SSF48403">
    <property type="entry name" value="Ankyrin repeat"/>
    <property type="match status" value="1"/>
</dbReference>
<reference evidence="4" key="1">
    <citation type="submission" date="2022-10" db="EMBL/GenBank/DDBJ databases">
        <title>Novel sulphate-reducing endosymbionts in the free-living metamonad Anaeramoeba.</title>
        <authorList>
            <person name="Jerlstrom-Hultqvist J."/>
            <person name="Cepicka I."/>
            <person name="Gallot-Lavallee L."/>
            <person name="Salas-Leiva D."/>
            <person name="Curtis B.A."/>
            <person name="Zahonova K."/>
            <person name="Pipaliya S."/>
            <person name="Dacks J."/>
            <person name="Roger A.J."/>
        </authorList>
    </citation>
    <scope>NUCLEOTIDE SEQUENCE</scope>
    <source>
        <strain evidence="4">BMAN</strain>
    </source>
</reference>
<dbReference type="PROSITE" id="PS50297">
    <property type="entry name" value="ANK_REP_REGION"/>
    <property type="match status" value="2"/>
</dbReference>
<dbReference type="Pfam" id="PF12796">
    <property type="entry name" value="Ank_2"/>
    <property type="match status" value="1"/>
</dbReference>
<keyword evidence="1" id="KW-0677">Repeat</keyword>
<proteinExistence type="predicted"/>
<dbReference type="InterPro" id="IPR050745">
    <property type="entry name" value="Multifunctional_regulatory"/>
</dbReference>
<gene>
    <name evidence="4" type="ORF">M0811_07267</name>
</gene>
<sequence>MNLQISCINGNLKEVKEILKSNNFESTNPIYFALTKNPNIEILSLLLERFDVNLITQQNQISCLILACRDCPKYDVIKLLIEKGADCSFQVKSTALHYALMSHAKYDVIELLIKSGCDLNHKTGYSPLHYACIFYNDPLIVDLIIKSGANIDDITGNTALHFACINKTHPDILHYLIKGGAQINKLNKVIFPKKKEKKRKE</sequence>
<dbReference type="OrthoDB" id="60433at2759"/>
<comment type="caution">
    <text evidence="4">The sequence shown here is derived from an EMBL/GenBank/DDBJ whole genome shotgun (WGS) entry which is preliminary data.</text>
</comment>
<dbReference type="AlphaFoldDB" id="A0A9Q0RCM3"/>
<feature type="repeat" description="ANK" evidence="3">
    <location>
        <begin position="155"/>
        <end position="188"/>
    </location>
</feature>
<protein>
    <submittedName>
        <fullName evidence="4">Ankyrin repeat ph and sec7 domain containing protein secg-related</fullName>
    </submittedName>
</protein>
<feature type="repeat" description="ANK" evidence="3">
    <location>
        <begin position="123"/>
        <end position="156"/>
    </location>
</feature>
<keyword evidence="5" id="KW-1185">Reference proteome</keyword>
<dbReference type="PANTHER" id="PTHR24189:SF50">
    <property type="entry name" value="ANKYRIN REPEAT AND SOCS BOX PROTEIN 2"/>
    <property type="match status" value="1"/>
</dbReference>
<dbReference type="InterPro" id="IPR002110">
    <property type="entry name" value="Ankyrin_rpt"/>
</dbReference>
<evidence type="ECO:0000256" key="1">
    <source>
        <dbReference type="ARBA" id="ARBA00022737"/>
    </source>
</evidence>
<evidence type="ECO:0000313" key="5">
    <source>
        <dbReference type="Proteomes" id="UP001149090"/>
    </source>
</evidence>
<organism evidence="4 5">
    <name type="scientific">Anaeramoeba ignava</name>
    <name type="common">Anaerobic marine amoeba</name>
    <dbReference type="NCBI Taxonomy" id="1746090"/>
    <lineage>
        <taxon>Eukaryota</taxon>
        <taxon>Metamonada</taxon>
        <taxon>Anaeramoebidae</taxon>
        <taxon>Anaeramoeba</taxon>
    </lineage>
</organism>
<dbReference type="InterPro" id="IPR036770">
    <property type="entry name" value="Ankyrin_rpt-contain_sf"/>
</dbReference>
<dbReference type="SMART" id="SM00248">
    <property type="entry name" value="ANK"/>
    <property type="match status" value="5"/>
</dbReference>
<keyword evidence="2 3" id="KW-0040">ANK repeat</keyword>
<accession>A0A9Q0RCM3</accession>
<dbReference type="EMBL" id="JAPDFW010000065">
    <property type="protein sequence ID" value="KAJ5075297.1"/>
    <property type="molecule type" value="Genomic_DNA"/>
</dbReference>
<dbReference type="Gene3D" id="1.25.40.20">
    <property type="entry name" value="Ankyrin repeat-containing domain"/>
    <property type="match status" value="2"/>
</dbReference>
<feature type="repeat" description="ANK" evidence="3">
    <location>
        <begin position="91"/>
        <end position="124"/>
    </location>
</feature>
<name>A0A9Q0RCM3_ANAIG</name>
<dbReference type="Proteomes" id="UP001149090">
    <property type="component" value="Unassembled WGS sequence"/>
</dbReference>
<evidence type="ECO:0000313" key="4">
    <source>
        <dbReference type="EMBL" id="KAJ5075297.1"/>
    </source>
</evidence>
<evidence type="ECO:0000256" key="3">
    <source>
        <dbReference type="PROSITE-ProRule" id="PRU00023"/>
    </source>
</evidence>